<accession>T2G8M5</accession>
<reference evidence="2" key="2">
    <citation type="submission" date="2013-07" db="EMBL/GenBank/DDBJ databases">
        <authorList>
            <person name="Morais-Silva F.O."/>
            <person name="Rezende A.M."/>
            <person name="Pimentel C."/>
            <person name="Resende D.M."/>
            <person name="Santos C.I."/>
            <person name="Clemente C."/>
            <person name="de Oliveira L.M."/>
            <person name="da Silva S.M."/>
            <person name="Costa D.A."/>
            <person name="Varela-Raposo A."/>
            <person name="Horacio E.C.A."/>
            <person name="Matos M."/>
            <person name="Flores O."/>
            <person name="Ruiz J.C."/>
            <person name="Rodrigues-Pousada C."/>
        </authorList>
    </citation>
    <scope>NUCLEOTIDE SEQUENCE [LARGE SCALE GENOMIC DNA]</scope>
    <source>
        <strain evidence="2">ATCC 19364 / DSM 1382 / NCIMB 9332 / VKM B-1759</strain>
    </source>
</reference>
<sequence>MSQYPQYYPYAPQQQYAQQQYAQPQYAQQQYAPQYAPHYAQAQYQAPAVDASTSNLCTSPDGLKSWFNVTDKHYLGGLAVGAAVALVLTNPTVQQALVKGAVKLWTSVQGSIEEIKEKVEDVKAEMSQRNG</sequence>
<protein>
    <recommendedName>
        <fullName evidence="3">YtxH domain-containing protein</fullName>
    </recommendedName>
</protein>
<dbReference type="PATRIC" id="fig|1121448.10.peg.624"/>
<organism evidence="1 2">
    <name type="scientific">Megalodesulfovibrio gigas (strain ATCC 19364 / DSM 1382 / NCIMB 9332 / VKM B-1759)</name>
    <name type="common">Desulfovibrio gigas</name>
    <dbReference type="NCBI Taxonomy" id="1121448"/>
    <lineage>
        <taxon>Bacteria</taxon>
        <taxon>Pseudomonadati</taxon>
        <taxon>Thermodesulfobacteriota</taxon>
        <taxon>Desulfovibrionia</taxon>
        <taxon>Desulfovibrionales</taxon>
        <taxon>Desulfovibrionaceae</taxon>
        <taxon>Megalodesulfovibrio</taxon>
    </lineage>
</organism>
<dbReference type="Proteomes" id="UP000016587">
    <property type="component" value="Chromosome"/>
</dbReference>
<evidence type="ECO:0000313" key="1">
    <source>
        <dbReference type="EMBL" id="AGW12529.1"/>
    </source>
</evidence>
<dbReference type="KEGG" id="dgg:DGI_0622"/>
<keyword evidence="2" id="KW-1185">Reference proteome</keyword>
<name>T2G8M5_MEGG1</name>
<dbReference type="AlphaFoldDB" id="T2G8M5"/>
<dbReference type="STRING" id="1121448.DGI_0622"/>
<dbReference type="EMBL" id="CP006585">
    <property type="protein sequence ID" value="AGW12529.1"/>
    <property type="molecule type" value="Genomic_DNA"/>
</dbReference>
<dbReference type="RefSeq" id="WP_021759195.1">
    <property type="nucleotide sequence ID" value="NC_022444.1"/>
</dbReference>
<dbReference type="HOGENOM" id="CLU_158500_0_0_7"/>
<evidence type="ECO:0008006" key="3">
    <source>
        <dbReference type="Google" id="ProtNLM"/>
    </source>
</evidence>
<proteinExistence type="predicted"/>
<gene>
    <name evidence="1" type="ORF">DGI_0622</name>
</gene>
<evidence type="ECO:0000313" key="2">
    <source>
        <dbReference type="Proteomes" id="UP000016587"/>
    </source>
</evidence>
<reference evidence="1 2" key="1">
    <citation type="journal article" date="2013" name="J. Bacteriol.">
        <title>Roles of HynAB and Ech, the only two hydrogenases found in the model sulfate reducer Desulfovibrio gigas.</title>
        <authorList>
            <person name="Morais-Silva F.O."/>
            <person name="Santos C.I."/>
            <person name="Rodrigues R."/>
            <person name="Pereira I.A."/>
            <person name="Rodrigues-Pousada C."/>
        </authorList>
    </citation>
    <scope>NUCLEOTIDE SEQUENCE [LARGE SCALE GENOMIC DNA]</scope>
    <source>
        <strain evidence="2">ATCC 19364 / DSM 1382 / NCIMB 9332 / VKM B-1759</strain>
    </source>
</reference>
<dbReference type="eggNOG" id="ENOG5033GZK">
    <property type="taxonomic scope" value="Bacteria"/>
</dbReference>